<dbReference type="PROSITE" id="PS50850">
    <property type="entry name" value="MFS"/>
    <property type="match status" value="1"/>
</dbReference>
<keyword evidence="4 6" id="KW-0472">Membrane</keyword>
<organism evidence="8 9">
    <name type="scientific">Symbiochloris irregularis</name>
    <dbReference type="NCBI Taxonomy" id="706552"/>
    <lineage>
        <taxon>Eukaryota</taxon>
        <taxon>Viridiplantae</taxon>
        <taxon>Chlorophyta</taxon>
        <taxon>core chlorophytes</taxon>
        <taxon>Trebouxiophyceae</taxon>
        <taxon>Trebouxiales</taxon>
        <taxon>Trebouxiaceae</taxon>
        <taxon>Symbiochloris</taxon>
    </lineage>
</organism>
<reference evidence="8 9" key="1">
    <citation type="journal article" date="2024" name="Nat. Commun.">
        <title>Phylogenomics reveals the evolutionary origins of lichenization in chlorophyte algae.</title>
        <authorList>
            <person name="Puginier C."/>
            <person name="Libourel C."/>
            <person name="Otte J."/>
            <person name="Skaloud P."/>
            <person name="Haon M."/>
            <person name="Grisel S."/>
            <person name="Petersen M."/>
            <person name="Berrin J.G."/>
            <person name="Delaux P.M."/>
            <person name="Dal Grande F."/>
            <person name="Keller J."/>
        </authorList>
    </citation>
    <scope>NUCLEOTIDE SEQUENCE [LARGE SCALE GENOMIC DNA]</scope>
    <source>
        <strain evidence="8 9">SAG 2036</strain>
    </source>
</reference>
<dbReference type="SUPFAM" id="SSF103473">
    <property type="entry name" value="MFS general substrate transporter"/>
    <property type="match status" value="1"/>
</dbReference>
<comment type="caution">
    <text evidence="8">The sequence shown here is derived from an EMBL/GenBank/DDBJ whole genome shotgun (WGS) entry which is preliminary data.</text>
</comment>
<feature type="transmembrane region" description="Helical" evidence="6">
    <location>
        <begin position="266"/>
        <end position="285"/>
    </location>
</feature>
<feature type="domain" description="Major facilitator superfamily (MFS) profile" evidence="7">
    <location>
        <begin position="19"/>
        <end position="454"/>
    </location>
</feature>
<evidence type="ECO:0000256" key="6">
    <source>
        <dbReference type="SAM" id="Phobius"/>
    </source>
</evidence>
<accession>A0AAW1NN70</accession>
<feature type="transmembrane region" description="Helical" evidence="6">
    <location>
        <begin position="20"/>
        <end position="42"/>
    </location>
</feature>
<feature type="transmembrane region" description="Helical" evidence="6">
    <location>
        <begin position="429"/>
        <end position="450"/>
    </location>
</feature>
<name>A0AAW1NN70_9CHLO</name>
<evidence type="ECO:0000256" key="2">
    <source>
        <dbReference type="ARBA" id="ARBA00022692"/>
    </source>
</evidence>
<gene>
    <name evidence="8" type="ORF">WJX73_002756</name>
</gene>
<evidence type="ECO:0000256" key="3">
    <source>
        <dbReference type="ARBA" id="ARBA00022989"/>
    </source>
</evidence>
<feature type="region of interest" description="Disordered" evidence="5">
    <location>
        <begin position="481"/>
        <end position="572"/>
    </location>
</feature>
<evidence type="ECO:0000256" key="1">
    <source>
        <dbReference type="ARBA" id="ARBA00004141"/>
    </source>
</evidence>
<evidence type="ECO:0000259" key="7">
    <source>
        <dbReference type="PROSITE" id="PS50850"/>
    </source>
</evidence>
<feature type="transmembrane region" description="Helical" evidence="6">
    <location>
        <begin position="119"/>
        <end position="138"/>
    </location>
</feature>
<feature type="transmembrane region" description="Helical" evidence="6">
    <location>
        <begin position="396"/>
        <end position="417"/>
    </location>
</feature>
<feature type="transmembrane region" description="Helical" evidence="6">
    <location>
        <begin position="144"/>
        <end position="167"/>
    </location>
</feature>
<dbReference type="Gene3D" id="1.20.1250.20">
    <property type="entry name" value="MFS general substrate transporter like domains"/>
    <property type="match status" value="1"/>
</dbReference>
<dbReference type="Proteomes" id="UP001465755">
    <property type="component" value="Unassembled WGS sequence"/>
</dbReference>
<keyword evidence="2 6" id="KW-0812">Transmembrane</keyword>
<dbReference type="PANTHER" id="PTHR23507">
    <property type="entry name" value="ZGC:174356"/>
    <property type="match status" value="1"/>
</dbReference>
<dbReference type="GO" id="GO:0016020">
    <property type="term" value="C:membrane"/>
    <property type="evidence" value="ECO:0007669"/>
    <property type="project" value="UniProtKB-SubCell"/>
</dbReference>
<dbReference type="PANTHER" id="PTHR23507:SF1">
    <property type="entry name" value="FI18259P1-RELATED"/>
    <property type="match status" value="1"/>
</dbReference>
<keyword evidence="9" id="KW-1185">Reference proteome</keyword>
<dbReference type="InterPro" id="IPR011701">
    <property type="entry name" value="MFS"/>
</dbReference>
<feature type="transmembrane region" description="Helical" evidence="6">
    <location>
        <begin position="207"/>
        <end position="225"/>
    </location>
</feature>
<feature type="compositionally biased region" description="Polar residues" evidence="5">
    <location>
        <begin position="528"/>
        <end position="546"/>
    </location>
</feature>
<proteinExistence type="predicted"/>
<dbReference type="EMBL" id="JALJOQ010000247">
    <property type="protein sequence ID" value="KAK9787487.1"/>
    <property type="molecule type" value="Genomic_DNA"/>
</dbReference>
<protein>
    <recommendedName>
        <fullName evidence="7">Major facilitator superfamily (MFS) profile domain-containing protein</fullName>
    </recommendedName>
</protein>
<evidence type="ECO:0000313" key="9">
    <source>
        <dbReference type="Proteomes" id="UP001465755"/>
    </source>
</evidence>
<dbReference type="InterPro" id="IPR036259">
    <property type="entry name" value="MFS_trans_sf"/>
</dbReference>
<keyword evidence="3 6" id="KW-1133">Transmembrane helix</keyword>
<evidence type="ECO:0000256" key="5">
    <source>
        <dbReference type="SAM" id="MobiDB-lite"/>
    </source>
</evidence>
<evidence type="ECO:0000313" key="8">
    <source>
        <dbReference type="EMBL" id="KAK9787487.1"/>
    </source>
</evidence>
<feature type="transmembrane region" description="Helical" evidence="6">
    <location>
        <begin position="179"/>
        <end position="201"/>
    </location>
</feature>
<dbReference type="Pfam" id="PF07690">
    <property type="entry name" value="MFS_1"/>
    <property type="match status" value="1"/>
</dbReference>
<feature type="transmembrane region" description="Helical" evidence="6">
    <location>
        <begin position="305"/>
        <end position="326"/>
    </location>
</feature>
<dbReference type="InterPro" id="IPR020846">
    <property type="entry name" value="MFS_dom"/>
</dbReference>
<feature type="transmembrane region" description="Helical" evidence="6">
    <location>
        <begin position="84"/>
        <end position="107"/>
    </location>
</feature>
<evidence type="ECO:0000256" key="4">
    <source>
        <dbReference type="ARBA" id="ARBA00023136"/>
    </source>
</evidence>
<sequence>MAFGRREQEEPKRVGVLRDIFTTPVWRLFPLFVLYVICLTTLTPIKPNLMTDFFASRHSDKYIHCERFPPLDSPRVCRDAHASAVLWSSWSDFFSNSILLFLLAPLVGRWSDAYGRKPFLIICFLLASLPVLVLVLHMCYQLPLYFYFPAQVLNGAFSSISIAMSYIADVIQPHNRAPVFGIIMACFYFGFLLGPLLGGLLDPVQCGVFAAGGLGACILWVILFLPETLPPAAKLAALQRLQAQPEATRLGGVNWHGLQILGRSPLFIKLTACTMVSGMVAEGVYELVAQYLQLKLGFTVQDLSHLFSLLGFSGMLVNMVLLRILISLMGETMMLRFGLLMSTVEMALLAFVRNNTDALSVLCAGTVANVSFPAIASIKSNNVAPHEQGTIQGALYGARALAQGVGPLIFAALFTVFSKGSFGLPIFPGAPFIAGSIFMAVALAITFSINRRAADSGGYMKQLTDPIHDPLLYNPMMAPEEAEVDEHKPQGDLLPQGAPNAFLGLAPQPDSLQPLGEDLWVPYHQGPHAQQNDGPAQAGQNLTAGSRPSDHEVSVYVGPTAQDGQEQQTAEV</sequence>
<comment type="subcellular location">
    <subcellularLocation>
        <location evidence="1">Membrane</location>
        <topology evidence="1">Multi-pass membrane protein</topology>
    </subcellularLocation>
</comment>
<dbReference type="GO" id="GO:0022857">
    <property type="term" value="F:transmembrane transporter activity"/>
    <property type="evidence" value="ECO:0007669"/>
    <property type="project" value="InterPro"/>
</dbReference>
<dbReference type="AlphaFoldDB" id="A0AAW1NN70"/>
<feature type="compositionally biased region" description="Polar residues" evidence="5">
    <location>
        <begin position="562"/>
        <end position="572"/>
    </location>
</feature>